<evidence type="ECO:0000313" key="2">
    <source>
        <dbReference type="EMBL" id="KAK5109558.1"/>
    </source>
</evidence>
<dbReference type="AlphaFoldDB" id="A0AAN7YI97"/>
<feature type="compositionally biased region" description="Basic and acidic residues" evidence="1">
    <location>
        <begin position="154"/>
        <end position="173"/>
    </location>
</feature>
<dbReference type="EMBL" id="JAVRRL010000062">
    <property type="protein sequence ID" value="KAK5109558.1"/>
    <property type="molecule type" value="Genomic_DNA"/>
</dbReference>
<dbReference type="Proteomes" id="UP001310890">
    <property type="component" value="Unassembled WGS sequence"/>
</dbReference>
<feature type="region of interest" description="Disordered" evidence="1">
    <location>
        <begin position="26"/>
        <end position="95"/>
    </location>
</feature>
<sequence>MCLSETIAVWRAGRRRRLNHRKASLGTAGSFVEQRSRKNSKNPGVNVQSAEMQSANDYPPNWAPRMGHMSSGRPYPLRDSEASEPGTAVVPPRYEPPRYVATSRATAASSLAVPGRKKSTGVKHNAPLARVEKSEESQKEERKGRAVLRPQSAKLDEGEVEQGDHGAADEEGRMSALQAVSSDANTSGTKTGIARPRPHRRAPSALTTPTSGCPMVMSRRSLADIRDIPDDLATHVRMPSTWPGRLVVPRTCLRKSSIGVGVDGVAGLPEIVVEDMSLDKMELRRASEGKAWDAL</sequence>
<accession>A0AAN7YI97</accession>
<feature type="region of interest" description="Disordered" evidence="1">
    <location>
        <begin position="107"/>
        <end position="214"/>
    </location>
</feature>
<protein>
    <submittedName>
        <fullName evidence="2">Uncharacterized protein</fullName>
    </submittedName>
</protein>
<feature type="compositionally biased region" description="Basic and acidic residues" evidence="1">
    <location>
        <begin position="130"/>
        <end position="144"/>
    </location>
</feature>
<evidence type="ECO:0000256" key="1">
    <source>
        <dbReference type="SAM" id="MobiDB-lite"/>
    </source>
</evidence>
<proteinExistence type="predicted"/>
<organism evidence="2 3">
    <name type="scientific">Meristemomyces frigidus</name>
    <dbReference type="NCBI Taxonomy" id="1508187"/>
    <lineage>
        <taxon>Eukaryota</taxon>
        <taxon>Fungi</taxon>
        <taxon>Dikarya</taxon>
        <taxon>Ascomycota</taxon>
        <taxon>Pezizomycotina</taxon>
        <taxon>Dothideomycetes</taxon>
        <taxon>Dothideomycetidae</taxon>
        <taxon>Mycosphaerellales</taxon>
        <taxon>Teratosphaeriaceae</taxon>
        <taxon>Meristemomyces</taxon>
    </lineage>
</organism>
<feature type="compositionally biased region" description="Polar residues" evidence="1">
    <location>
        <begin position="178"/>
        <end position="190"/>
    </location>
</feature>
<evidence type="ECO:0000313" key="3">
    <source>
        <dbReference type="Proteomes" id="UP001310890"/>
    </source>
</evidence>
<comment type="caution">
    <text evidence="2">The sequence shown here is derived from an EMBL/GenBank/DDBJ whole genome shotgun (WGS) entry which is preliminary data.</text>
</comment>
<name>A0AAN7YI97_9PEZI</name>
<feature type="compositionally biased region" description="Polar residues" evidence="1">
    <location>
        <begin position="41"/>
        <end position="56"/>
    </location>
</feature>
<gene>
    <name evidence="2" type="ORF">LTR62_006909</name>
</gene>
<reference evidence="2" key="1">
    <citation type="submission" date="2023-08" db="EMBL/GenBank/DDBJ databases">
        <title>Black Yeasts Isolated from many extreme environments.</title>
        <authorList>
            <person name="Coleine C."/>
            <person name="Stajich J.E."/>
            <person name="Selbmann L."/>
        </authorList>
    </citation>
    <scope>NUCLEOTIDE SEQUENCE</scope>
    <source>
        <strain evidence="2">CCFEE 5401</strain>
    </source>
</reference>